<keyword evidence="6" id="KW-1185">Reference proteome</keyword>
<evidence type="ECO:0000259" key="4">
    <source>
        <dbReference type="Pfam" id="PF07687"/>
    </source>
</evidence>
<dbReference type="GO" id="GO:0009850">
    <property type="term" value="P:auxin metabolic process"/>
    <property type="evidence" value="ECO:0007669"/>
    <property type="project" value="TreeGrafter"/>
</dbReference>
<evidence type="ECO:0000256" key="2">
    <source>
        <dbReference type="ARBA" id="ARBA00022801"/>
    </source>
</evidence>
<dbReference type="FunFam" id="3.30.70.360:FF:000001">
    <property type="entry name" value="N-acetyldiaminopimelate deacetylase"/>
    <property type="match status" value="1"/>
</dbReference>
<feature type="domain" description="Peptidase M20 dimerisation" evidence="4">
    <location>
        <begin position="227"/>
        <end position="327"/>
    </location>
</feature>
<dbReference type="InterPro" id="IPR002933">
    <property type="entry name" value="Peptidase_M20"/>
</dbReference>
<dbReference type="InterPro" id="IPR017439">
    <property type="entry name" value="Amidohydrolase"/>
</dbReference>
<evidence type="ECO:0000313" key="6">
    <source>
        <dbReference type="Proteomes" id="UP000825935"/>
    </source>
</evidence>
<sequence>MVLSFLFNARNSAEMEEEKAVLPSSIVQRSSAVKQRTVIAPESSKLWAAAQAIKQWMVDIRNKIHENPELGFECCMTSELVKATLKELGVYIYDDKGYARTGVVGRIGSGKAPFVALRADMDALPLQELYEWEHKSKVDGVMHACGHDAHTAMLLGAAKLLQERYEDKEFEGTVFLLFQPSEEKNAGAREMVNDGALKEARAIFGLHVSPALPAGTWAARAGTLMAGSTRFNARIHGMGGHGGVPQSAIDPVVASAFVITSLQPIISRETDPTISQVITIGMINGGTANNVIPDYVDMAGTFRYVEGDESTIEERKDRILEVIENQAAVHRCSATATFDENHNYPPVVNSSNAYKFVRAAALNVLAEESRLFELPSSATASEDFSYYLKEIPGAFSFVGCEAPFPEDNEVYPVHNPKFVLDENVLPVGAAIQCAVALEYIASPF</sequence>
<feature type="binding site" evidence="3">
    <location>
        <position position="145"/>
    </location>
    <ligand>
        <name>Mn(2+)</name>
        <dbReference type="ChEBI" id="CHEBI:29035"/>
        <label>2</label>
    </ligand>
</feature>
<dbReference type="SUPFAM" id="SSF53187">
    <property type="entry name" value="Zn-dependent exopeptidases"/>
    <property type="match status" value="1"/>
</dbReference>
<dbReference type="GO" id="GO:0010179">
    <property type="term" value="F:IAA-Ala conjugate hydrolase activity"/>
    <property type="evidence" value="ECO:0007669"/>
    <property type="project" value="TreeGrafter"/>
</dbReference>
<dbReference type="AlphaFoldDB" id="A0A8T2SJG1"/>
<comment type="cofactor">
    <cofactor evidence="3">
        <name>Mn(2+)</name>
        <dbReference type="ChEBI" id="CHEBI:29035"/>
    </cofactor>
    <text evidence="3">The Mn(2+) ion enhances activity.</text>
</comment>
<accession>A0A8T2SJG1</accession>
<keyword evidence="3" id="KW-0479">Metal-binding</keyword>
<reference evidence="5" key="1">
    <citation type="submission" date="2021-08" db="EMBL/GenBank/DDBJ databases">
        <title>WGS assembly of Ceratopteris richardii.</title>
        <authorList>
            <person name="Marchant D.B."/>
            <person name="Chen G."/>
            <person name="Jenkins J."/>
            <person name="Shu S."/>
            <person name="Leebens-Mack J."/>
            <person name="Grimwood J."/>
            <person name="Schmutz J."/>
            <person name="Soltis P."/>
            <person name="Soltis D."/>
            <person name="Chen Z.-H."/>
        </authorList>
    </citation>
    <scope>NUCLEOTIDE SEQUENCE</scope>
    <source>
        <strain evidence="5">Whitten #5841</strain>
        <tissue evidence="5">Leaf</tissue>
    </source>
</reference>
<dbReference type="SUPFAM" id="SSF55031">
    <property type="entry name" value="Bacterial exopeptidase dimerisation domain"/>
    <property type="match status" value="1"/>
</dbReference>
<dbReference type="InterPro" id="IPR011650">
    <property type="entry name" value="Peptidase_M20_dimer"/>
</dbReference>
<dbReference type="Pfam" id="PF01546">
    <property type="entry name" value="Peptidase_M20"/>
    <property type="match status" value="1"/>
</dbReference>
<evidence type="ECO:0000313" key="5">
    <source>
        <dbReference type="EMBL" id="KAH7332165.1"/>
    </source>
</evidence>
<dbReference type="EMBL" id="CM035425">
    <property type="protein sequence ID" value="KAH7332165.1"/>
    <property type="molecule type" value="Genomic_DNA"/>
</dbReference>
<dbReference type="NCBIfam" id="TIGR01891">
    <property type="entry name" value="amidohydrolases"/>
    <property type="match status" value="1"/>
</dbReference>
<evidence type="ECO:0000256" key="3">
    <source>
        <dbReference type="PIRSR" id="PIRSR005962-1"/>
    </source>
</evidence>
<feature type="binding site" evidence="3">
    <location>
        <position position="207"/>
    </location>
    <ligand>
        <name>Mn(2+)</name>
        <dbReference type="ChEBI" id="CHEBI:29035"/>
        <label>2</label>
    </ligand>
</feature>
<feature type="binding site" evidence="3">
    <location>
        <position position="183"/>
    </location>
    <ligand>
        <name>Mn(2+)</name>
        <dbReference type="ChEBI" id="CHEBI:29035"/>
        <label>2</label>
    </ligand>
</feature>
<gene>
    <name evidence="5" type="ORF">KP509_20G072800</name>
</gene>
<feature type="binding site" evidence="3">
    <location>
        <position position="414"/>
    </location>
    <ligand>
        <name>Mn(2+)</name>
        <dbReference type="ChEBI" id="CHEBI:29035"/>
        <label>2</label>
    </ligand>
</feature>
<dbReference type="PANTHER" id="PTHR11014:SF63">
    <property type="entry name" value="METALLOPEPTIDASE, PUTATIVE (AFU_ORTHOLOGUE AFUA_6G09600)-RELATED"/>
    <property type="match status" value="1"/>
</dbReference>
<comment type="similarity">
    <text evidence="1">Belongs to the peptidase M20 family.</text>
</comment>
<dbReference type="Pfam" id="PF07687">
    <property type="entry name" value="M20_dimer"/>
    <property type="match status" value="1"/>
</dbReference>
<dbReference type="PIRSF" id="PIRSF005962">
    <property type="entry name" value="Pept_M20D_amidohydro"/>
    <property type="match status" value="1"/>
</dbReference>
<dbReference type="Gene3D" id="3.40.630.10">
    <property type="entry name" value="Zn peptidases"/>
    <property type="match status" value="1"/>
</dbReference>
<keyword evidence="2" id="KW-0378">Hydrolase</keyword>
<feature type="binding site" evidence="3">
    <location>
        <position position="147"/>
    </location>
    <ligand>
        <name>Mn(2+)</name>
        <dbReference type="ChEBI" id="CHEBI:29035"/>
        <label>2</label>
    </ligand>
</feature>
<comment type="caution">
    <text evidence="5">The sequence shown here is derived from an EMBL/GenBank/DDBJ whole genome shotgun (WGS) entry which is preliminary data.</text>
</comment>
<dbReference type="GO" id="GO:0005783">
    <property type="term" value="C:endoplasmic reticulum"/>
    <property type="evidence" value="ECO:0007669"/>
    <property type="project" value="TreeGrafter"/>
</dbReference>
<dbReference type="Gene3D" id="3.30.70.360">
    <property type="match status" value="1"/>
</dbReference>
<dbReference type="OMA" id="TNWITTI"/>
<dbReference type="InterPro" id="IPR036264">
    <property type="entry name" value="Bact_exopeptidase_dim_dom"/>
</dbReference>
<name>A0A8T2SJG1_CERRI</name>
<organism evidence="5 6">
    <name type="scientific">Ceratopteris richardii</name>
    <name type="common">Triangle waterfern</name>
    <dbReference type="NCBI Taxonomy" id="49495"/>
    <lineage>
        <taxon>Eukaryota</taxon>
        <taxon>Viridiplantae</taxon>
        <taxon>Streptophyta</taxon>
        <taxon>Embryophyta</taxon>
        <taxon>Tracheophyta</taxon>
        <taxon>Polypodiopsida</taxon>
        <taxon>Polypodiidae</taxon>
        <taxon>Polypodiales</taxon>
        <taxon>Pteridineae</taxon>
        <taxon>Pteridaceae</taxon>
        <taxon>Parkerioideae</taxon>
        <taxon>Ceratopteris</taxon>
    </lineage>
</organism>
<evidence type="ECO:0000256" key="1">
    <source>
        <dbReference type="ARBA" id="ARBA00006153"/>
    </source>
</evidence>
<dbReference type="PANTHER" id="PTHR11014">
    <property type="entry name" value="PEPTIDASE M20 FAMILY MEMBER"/>
    <property type="match status" value="1"/>
</dbReference>
<protein>
    <recommendedName>
        <fullName evidence="4">Peptidase M20 dimerisation domain-containing protein</fullName>
    </recommendedName>
</protein>
<keyword evidence="3" id="KW-0464">Manganese</keyword>
<proteinExistence type="inferred from homology"/>
<dbReference type="Proteomes" id="UP000825935">
    <property type="component" value="Chromosome 20"/>
</dbReference>
<dbReference type="OrthoDB" id="9246368at2759"/>
<dbReference type="GO" id="GO:0046872">
    <property type="term" value="F:metal ion binding"/>
    <property type="evidence" value="ECO:0007669"/>
    <property type="project" value="UniProtKB-KW"/>
</dbReference>